<gene>
    <name evidence="1" type="ORF">WRSd3_04205</name>
</gene>
<organism evidence="1 2">
    <name type="scientific">Shigella dysenteriae WRSd3</name>
    <dbReference type="NCBI Taxonomy" id="1401327"/>
    <lineage>
        <taxon>Bacteria</taxon>
        <taxon>Pseudomonadati</taxon>
        <taxon>Pseudomonadota</taxon>
        <taxon>Gammaproteobacteria</taxon>
        <taxon>Enterobacterales</taxon>
        <taxon>Enterobacteriaceae</taxon>
        <taxon>Shigella</taxon>
    </lineage>
</organism>
<dbReference type="Proteomes" id="UP000017944">
    <property type="component" value="Unassembled WGS sequence"/>
</dbReference>
<comment type="caution">
    <text evidence="1">The sequence shown here is derived from an EMBL/GenBank/DDBJ whole genome shotgun (WGS) entry which is preliminary data.</text>
</comment>
<accession>A0A090NB18</accession>
<evidence type="ECO:0000313" key="2">
    <source>
        <dbReference type="Proteomes" id="UP000017944"/>
    </source>
</evidence>
<protein>
    <submittedName>
        <fullName evidence="1">Uncharacterized protein</fullName>
    </submittedName>
</protein>
<evidence type="ECO:0000313" key="1">
    <source>
        <dbReference type="EMBL" id="ESU76865.1"/>
    </source>
</evidence>
<reference evidence="1 2" key="1">
    <citation type="submission" date="2013-10" db="EMBL/GenBank/DDBJ databases">
        <title>Draft genomes and the virulence plasmids of Sd1617 vaccine constructs: WRSd3 and WRSd5.</title>
        <authorList>
            <person name="Aksomboon Vongsawan A."/>
            <person name="Venkatesan M.M."/>
            <person name="Vaisvil B."/>
            <person name="Emel G."/>
            <person name="Kepatral V."/>
            <person name="Sethabutr O."/>
            <person name="Serichantalergs O."/>
            <person name="Mason C."/>
        </authorList>
    </citation>
    <scope>NUCLEOTIDE SEQUENCE [LARGE SCALE GENOMIC DNA]</scope>
    <source>
        <strain evidence="1 2">WRSd3</strain>
    </source>
</reference>
<name>A0A090NB18_SHIDY</name>
<dbReference type="EMBL" id="AXUT01000474">
    <property type="protein sequence ID" value="ESU76865.1"/>
    <property type="molecule type" value="Genomic_DNA"/>
</dbReference>
<sequence>MSRRYSSATITLVILFCRRPHCRKVSVRQYYLKRVIFYPTTLQRTAFKKCLFLMRNIIISS</sequence>
<dbReference type="AlphaFoldDB" id="A0A090NB18"/>
<proteinExistence type="predicted"/>
<dbReference type="RefSeq" id="WP_023637031.1">
    <property type="nucleotide sequence ID" value="NZ_AXUT01000474.1"/>
</dbReference>